<evidence type="ECO:0000256" key="3">
    <source>
        <dbReference type="ARBA" id="ARBA00007808"/>
    </source>
</evidence>
<dbReference type="EMBL" id="CAXHTB010000014">
    <property type="protein sequence ID" value="CAL0319622.1"/>
    <property type="molecule type" value="Genomic_DNA"/>
</dbReference>
<dbReference type="AlphaFoldDB" id="A0AAV1XES4"/>
<keyword evidence="11" id="KW-0732">Signal</keyword>
<protein>
    <recommendedName>
        <fullName evidence="14">PIN-like protein</fullName>
    </recommendedName>
</protein>
<evidence type="ECO:0000313" key="12">
    <source>
        <dbReference type="EMBL" id="CAL0319622.1"/>
    </source>
</evidence>
<dbReference type="GO" id="GO:0012505">
    <property type="term" value="C:endomembrane system"/>
    <property type="evidence" value="ECO:0007669"/>
    <property type="project" value="UniProtKB-SubCell"/>
</dbReference>
<evidence type="ECO:0000256" key="10">
    <source>
        <dbReference type="SAM" id="Phobius"/>
    </source>
</evidence>
<comment type="caution">
    <text evidence="12">The sequence shown here is derived from an EMBL/GenBank/DDBJ whole genome shotgun (WGS) entry which is preliminary data.</text>
</comment>
<sequence length="149" mass="16532">MLRPVFFLFFVSPSMASLAWNSICGKFDTGSKMFFFLSIFLFICLVSRPLLFKKSMTNFSVAWRAYSFPLTALALASTQYALEVDGVMAHATMLLLSTLSVLVSPILIIFTALNIRMPLPDQNLDLASVSSFAVFDECSFMNLVGVLIT</sequence>
<keyword evidence="9 10" id="KW-0472">Membrane</keyword>
<evidence type="ECO:0000256" key="9">
    <source>
        <dbReference type="ARBA" id="ARBA00023136"/>
    </source>
</evidence>
<evidence type="ECO:0000256" key="4">
    <source>
        <dbReference type="ARBA" id="ARBA00022448"/>
    </source>
</evidence>
<evidence type="ECO:0000313" key="13">
    <source>
        <dbReference type="Proteomes" id="UP001497480"/>
    </source>
</evidence>
<evidence type="ECO:0000256" key="11">
    <source>
        <dbReference type="SAM" id="SignalP"/>
    </source>
</evidence>
<dbReference type="InterPro" id="IPR004695">
    <property type="entry name" value="SLAC1/Mae1/Ssu1/TehA"/>
</dbReference>
<keyword evidence="13" id="KW-1185">Reference proteome</keyword>
<feature type="chain" id="PRO_5043460797" description="PIN-like protein" evidence="11">
    <location>
        <begin position="17"/>
        <end position="149"/>
    </location>
</feature>
<evidence type="ECO:0000256" key="6">
    <source>
        <dbReference type="ARBA" id="ARBA00022692"/>
    </source>
</evidence>
<dbReference type="InterPro" id="IPR030183">
    <property type="entry name" value="SLAC/SLAH"/>
</dbReference>
<comment type="similarity">
    <text evidence="3">Belongs to the SLAC1 S-type anion channel family.</text>
</comment>
<evidence type="ECO:0008006" key="14">
    <source>
        <dbReference type="Google" id="ProtNLM"/>
    </source>
</evidence>
<evidence type="ECO:0000256" key="2">
    <source>
        <dbReference type="ARBA" id="ARBA00004236"/>
    </source>
</evidence>
<proteinExistence type="inferred from homology"/>
<evidence type="ECO:0000256" key="7">
    <source>
        <dbReference type="ARBA" id="ARBA00022989"/>
    </source>
</evidence>
<dbReference type="PANTHER" id="PTHR31269">
    <property type="entry name" value="S-TYPE ANION CHANNEL SLAH3"/>
    <property type="match status" value="1"/>
</dbReference>
<dbReference type="Pfam" id="PF03595">
    <property type="entry name" value="SLAC1"/>
    <property type="match status" value="1"/>
</dbReference>
<feature type="transmembrane region" description="Helical" evidence="10">
    <location>
        <begin position="88"/>
        <end position="113"/>
    </location>
</feature>
<keyword evidence="8" id="KW-0406">Ion transport</keyword>
<keyword evidence="4" id="KW-0813">Transport</keyword>
<gene>
    <name evidence="12" type="ORF">LLUT_LOCUS20682</name>
</gene>
<dbReference type="Proteomes" id="UP001497480">
    <property type="component" value="Unassembled WGS sequence"/>
</dbReference>
<evidence type="ECO:0000256" key="1">
    <source>
        <dbReference type="ARBA" id="ARBA00004127"/>
    </source>
</evidence>
<dbReference type="GO" id="GO:0006873">
    <property type="term" value="P:intracellular monoatomic ion homeostasis"/>
    <property type="evidence" value="ECO:0007669"/>
    <property type="project" value="InterPro"/>
</dbReference>
<dbReference type="PANTHER" id="PTHR31269:SF22">
    <property type="entry name" value="OS01G0247700 PROTEIN"/>
    <property type="match status" value="1"/>
</dbReference>
<evidence type="ECO:0000256" key="5">
    <source>
        <dbReference type="ARBA" id="ARBA00022475"/>
    </source>
</evidence>
<feature type="transmembrane region" description="Helical" evidence="10">
    <location>
        <begin position="31"/>
        <end position="51"/>
    </location>
</feature>
<accession>A0AAV1XES4</accession>
<keyword evidence="5" id="KW-1003">Cell membrane</keyword>
<feature type="signal peptide" evidence="11">
    <location>
        <begin position="1"/>
        <end position="16"/>
    </location>
</feature>
<reference evidence="12 13" key="1">
    <citation type="submission" date="2024-03" db="EMBL/GenBank/DDBJ databases">
        <authorList>
            <person name="Martinez-Hernandez J."/>
        </authorList>
    </citation>
    <scope>NUCLEOTIDE SEQUENCE [LARGE SCALE GENOMIC DNA]</scope>
</reference>
<comment type="subcellular location">
    <subcellularLocation>
        <location evidence="2">Cell membrane</location>
    </subcellularLocation>
    <subcellularLocation>
        <location evidence="1">Endomembrane system</location>
        <topology evidence="1">Multi-pass membrane protein</topology>
    </subcellularLocation>
</comment>
<name>A0AAV1XES4_LUPLU</name>
<keyword evidence="6 10" id="KW-0812">Transmembrane</keyword>
<dbReference type="GO" id="GO:0008308">
    <property type="term" value="F:voltage-gated monoatomic anion channel activity"/>
    <property type="evidence" value="ECO:0007669"/>
    <property type="project" value="InterPro"/>
</dbReference>
<dbReference type="Gene3D" id="1.50.10.150">
    <property type="entry name" value="Voltage-dependent anion channel"/>
    <property type="match status" value="1"/>
</dbReference>
<feature type="transmembrane region" description="Helical" evidence="10">
    <location>
        <begin position="63"/>
        <end position="82"/>
    </location>
</feature>
<dbReference type="GO" id="GO:0005886">
    <property type="term" value="C:plasma membrane"/>
    <property type="evidence" value="ECO:0007669"/>
    <property type="project" value="UniProtKB-SubCell"/>
</dbReference>
<dbReference type="InterPro" id="IPR038665">
    <property type="entry name" value="Voltage-dep_anion_channel_sf"/>
</dbReference>
<organism evidence="12 13">
    <name type="scientific">Lupinus luteus</name>
    <name type="common">European yellow lupine</name>
    <dbReference type="NCBI Taxonomy" id="3873"/>
    <lineage>
        <taxon>Eukaryota</taxon>
        <taxon>Viridiplantae</taxon>
        <taxon>Streptophyta</taxon>
        <taxon>Embryophyta</taxon>
        <taxon>Tracheophyta</taxon>
        <taxon>Spermatophyta</taxon>
        <taxon>Magnoliopsida</taxon>
        <taxon>eudicotyledons</taxon>
        <taxon>Gunneridae</taxon>
        <taxon>Pentapetalae</taxon>
        <taxon>rosids</taxon>
        <taxon>fabids</taxon>
        <taxon>Fabales</taxon>
        <taxon>Fabaceae</taxon>
        <taxon>Papilionoideae</taxon>
        <taxon>50 kb inversion clade</taxon>
        <taxon>genistoids sensu lato</taxon>
        <taxon>core genistoids</taxon>
        <taxon>Genisteae</taxon>
        <taxon>Lupinus</taxon>
    </lineage>
</organism>
<evidence type="ECO:0000256" key="8">
    <source>
        <dbReference type="ARBA" id="ARBA00023065"/>
    </source>
</evidence>
<keyword evidence="7 10" id="KW-1133">Transmembrane helix</keyword>